<evidence type="ECO:0000313" key="5">
    <source>
        <dbReference type="Proteomes" id="UP001229952"/>
    </source>
</evidence>
<feature type="signal peptide" evidence="2">
    <location>
        <begin position="1"/>
        <end position="27"/>
    </location>
</feature>
<feature type="domain" description="DUF305" evidence="3">
    <location>
        <begin position="80"/>
        <end position="221"/>
    </location>
</feature>
<dbReference type="Pfam" id="PF03713">
    <property type="entry name" value="DUF305"/>
    <property type="match status" value="1"/>
</dbReference>
<dbReference type="Gene3D" id="1.20.1260.10">
    <property type="match status" value="1"/>
</dbReference>
<proteinExistence type="predicted"/>
<protein>
    <submittedName>
        <fullName evidence="4">DUF305 domain-containing protein</fullName>
    </submittedName>
</protein>
<organism evidence="4 5">
    <name type="scientific">Streptomyces laculatispora</name>
    <dbReference type="NCBI Taxonomy" id="887464"/>
    <lineage>
        <taxon>Bacteria</taxon>
        <taxon>Bacillati</taxon>
        <taxon>Actinomycetota</taxon>
        <taxon>Actinomycetes</taxon>
        <taxon>Kitasatosporales</taxon>
        <taxon>Streptomycetaceae</taxon>
        <taxon>Streptomyces</taxon>
    </lineage>
</organism>
<feature type="region of interest" description="Disordered" evidence="1">
    <location>
        <begin position="28"/>
        <end position="63"/>
    </location>
</feature>
<evidence type="ECO:0000256" key="2">
    <source>
        <dbReference type="SAM" id="SignalP"/>
    </source>
</evidence>
<dbReference type="RefSeq" id="WP_306091918.1">
    <property type="nucleotide sequence ID" value="NZ_CP120992.1"/>
</dbReference>
<reference evidence="4 5" key="1">
    <citation type="submission" date="2023-03" db="EMBL/GenBank/DDBJ databases">
        <title>Isolation and description of six Streptomyces strains from soil environments, able to metabolize different microbial glucans.</title>
        <authorList>
            <person name="Widen T."/>
            <person name="Larsbrink J."/>
        </authorList>
    </citation>
    <scope>NUCLEOTIDE SEQUENCE [LARGE SCALE GENOMIC DNA]</scope>
    <source>
        <strain evidence="4 5">Mut2</strain>
    </source>
</reference>
<feature type="chain" id="PRO_5045859319" evidence="2">
    <location>
        <begin position="28"/>
        <end position="223"/>
    </location>
</feature>
<dbReference type="EMBL" id="CP120992">
    <property type="protein sequence ID" value="WLQ44651.1"/>
    <property type="molecule type" value="Genomic_DNA"/>
</dbReference>
<evidence type="ECO:0000313" key="4">
    <source>
        <dbReference type="EMBL" id="WLQ44651.1"/>
    </source>
</evidence>
<dbReference type="PROSITE" id="PS51257">
    <property type="entry name" value="PROKAR_LIPOPROTEIN"/>
    <property type="match status" value="1"/>
</dbReference>
<sequence>MLIRRQARRFRGIALVAAVTAAVLTSAGCDGSSGDNGPEDRAGGVGSVVAPGKPGEPARTLSASEAAKAAAGVDTPNSADVSYVRMMIQHHAQALVLTRLVPSRSGSAAVKRLAERITAAQQPEIGAMKGWLSRHGRTEQMDGHDHGAMPGMATAAQLEQLRAAKGKAFDQLFLKRMITHHQGAVSMATEVLSEGNNVQVEEMADDVVAQQTTEISRMRALPS</sequence>
<dbReference type="InterPro" id="IPR005183">
    <property type="entry name" value="DUF305_CopM-like"/>
</dbReference>
<dbReference type="Proteomes" id="UP001229952">
    <property type="component" value="Chromosome"/>
</dbReference>
<evidence type="ECO:0000259" key="3">
    <source>
        <dbReference type="Pfam" id="PF03713"/>
    </source>
</evidence>
<dbReference type="PANTHER" id="PTHR36933">
    <property type="entry name" value="SLL0788 PROTEIN"/>
    <property type="match status" value="1"/>
</dbReference>
<accession>A0ABY9IE48</accession>
<keyword evidence="2" id="KW-0732">Signal</keyword>
<dbReference type="InterPro" id="IPR012347">
    <property type="entry name" value="Ferritin-like"/>
</dbReference>
<dbReference type="PANTHER" id="PTHR36933:SF1">
    <property type="entry name" value="SLL0788 PROTEIN"/>
    <property type="match status" value="1"/>
</dbReference>
<name>A0ABY9IE48_9ACTN</name>
<evidence type="ECO:0000256" key="1">
    <source>
        <dbReference type="SAM" id="MobiDB-lite"/>
    </source>
</evidence>
<gene>
    <name evidence="4" type="ORF">P8A22_34970</name>
</gene>
<keyword evidence="5" id="KW-1185">Reference proteome</keyword>